<evidence type="ECO:0000313" key="2">
    <source>
        <dbReference type="Proteomes" id="UP001597183"/>
    </source>
</evidence>
<dbReference type="Proteomes" id="UP001597183">
    <property type="component" value="Unassembled WGS sequence"/>
</dbReference>
<protein>
    <submittedName>
        <fullName evidence="1">Uncharacterized protein</fullName>
    </submittedName>
</protein>
<comment type="caution">
    <text evidence="1">The sequence shown here is derived from an EMBL/GenBank/DDBJ whole genome shotgun (WGS) entry which is preliminary data.</text>
</comment>
<dbReference type="EMBL" id="JBHTMK010000051">
    <property type="protein sequence ID" value="MFD1371061.1"/>
    <property type="molecule type" value="Genomic_DNA"/>
</dbReference>
<proteinExistence type="predicted"/>
<evidence type="ECO:0000313" key="1">
    <source>
        <dbReference type="EMBL" id="MFD1371061.1"/>
    </source>
</evidence>
<sequence length="153" mass="17066">MGVLYDYFRAPSVADVCRHMSERDASSPVPEVFDGFELKGIDPSVTLGMLIAFSADQEWSVGLVNERVIWPEGRDQDTEYGGPWASVLNDRVRDVLADIPADRVSALAERWAAIEEFSGRGDVVLLRELMADFTTLAVHAREHGESLYCWSCL</sequence>
<reference evidence="2" key="1">
    <citation type="journal article" date="2019" name="Int. J. Syst. Evol. Microbiol.">
        <title>The Global Catalogue of Microorganisms (GCM) 10K type strain sequencing project: providing services to taxonomists for standard genome sequencing and annotation.</title>
        <authorList>
            <consortium name="The Broad Institute Genomics Platform"/>
            <consortium name="The Broad Institute Genome Sequencing Center for Infectious Disease"/>
            <person name="Wu L."/>
            <person name="Ma J."/>
        </authorList>
    </citation>
    <scope>NUCLEOTIDE SEQUENCE [LARGE SCALE GENOMIC DNA]</scope>
    <source>
        <strain evidence="2">CCM 7526</strain>
    </source>
</reference>
<dbReference type="RefSeq" id="WP_317789519.1">
    <property type="nucleotide sequence ID" value="NZ_AP028461.1"/>
</dbReference>
<gene>
    <name evidence="1" type="ORF">ACFQ5G_37490</name>
</gene>
<organism evidence="1 2">
    <name type="scientific">Actinoplanes sichuanensis</name>
    <dbReference type="NCBI Taxonomy" id="512349"/>
    <lineage>
        <taxon>Bacteria</taxon>
        <taxon>Bacillati</taxon>
        <taxon>Actinomycetota</taxon>
        <taxon>Actinomycetes</taxon>
        <taxon>Micromonosporales</taxon>
        <taxon>Micromonosporaceae</taxon>
        <taxon>Actinoplanes</taxon>
    </lineage>
</organism>
<keyword evidence="2" id="KW-1185">Reference proteome</keyword>
<name>A0ABW4ALJ7_9ACTN</name>
<accession>A0ABW4ALJ7</accession>